<dbReference type="EMBL" id="CAJNJQ010000172">
    <property type="protein sequence ID" value="CAE7060998.1"/>
    <property type="molecule type" value="Genomic_DNA"/>
</dbReference>
<protein>
    <submittedName>
        <fullName evidence="3">Uncharacterized protein</fullName>
    </submittedName>
</protein>
<gene>
    <name evidence="3" type="ORF">RDB_LOCUS7986</name>
</gene>
<name>A0A8H3DX79_9AGAM</name>
<keyword evidence="2" id="KW-0812">Transmembrane</keyword>
<evidence type="ECO:0000256" key="2">
    <source>
        <dbReference type="SAM" id="Phobius"/>
    </source>
</evidence>
<reference evidence="3" key="1">
    <citation type="submission" date="2021-01" db="EMBL/GenBank/DDBJ databases">
        <authorList>
            <person name="Kaushik A."/>
        </authorList>
    </citation>
    <scope>NUCLEOTIDE SEQUENCE</scope>
    <source>
        <strain evidence="3">AG5</strain>
    </source>
</reference>
<comment type="caution">
    <text evidence="3">The sequence shown here is derived from an EMBL/GenBank/DDBJ whole genome shotgun (WGS) entry which is preliminary data.</text>
</comment>
<feature type="non-terminal residue" evidence="3">
    <location>
        <position position="1"/>
    </location>
</feature>
<feature type="transmembrane region" description="Helical" evidence="2">
    <location>
        <begin position="39"/>
        <end position="66"/>
    </location>
</feature>
<keyword evidence="2" id="KW-0472">Membrane</keyword>
<proteinExistence type="predicted"/>
<dbReference type="AlphaFoldDB" id="A0A8H3DX79"/>
<feature type="region of interest" description="Disordered" evidence="1">
    <location>
        <begin position="132"/>
        <end position="183"/>
    </location>
</feature>
<evidence type="ECO:0000256" key="1">
    <source>
        <dbReference type="SAM" id="MobiDB-lite"/>
    </source>
</evidence>
<keyword evidence="2" id="KW-1133">Transmembrane helix</keyword>
<dbReference type="Proteomes" id="UP000663827">
    <property type="component" value="Unassembled WGS sequence"/>
</dbReference>
<evidence type="ECO:0000313" key="3">
    <source>
        <dbReference type="EMBL" id="CAE7060998.1"/>
    </source>
</evidence>
<feature type="compositionally biased region" description="Polar residues" evidence="1">
    <location>
        <begin position="155"/>
        <end position="169"/>
    </location>
</feature>
<sequence>PSCVLWSTTICKGVYLERAFRINSPIFSITALDYLKGNLIIFIPGLSSHFCFAALLLSALGEYFLADIHTTYPKTMLRLFILCPSRSEEPRHRVGVVAGLKTRSPTQTIQNALVLPPSRDISPTRYNSFITDSAQSEQSRSRSQHQQLDHDRSPSRATSIASCSGTLNARSLSRTPTSQSRSRSGFIELDLDARARIRSRGVSFAVQSAGGI</sequence>
<evidence type="ECO:0000313" key="4">
    <source>
        <dbReference type="Proteomes" id="UP000663827"/>
    </source>
</evidence>
<accession>A0A8H3DX79</accession>
<feature type="compositionally biased region" description="Low complexity" evidence="1">
    <location>
        <begin position="170"/>
        <end position="183"/>
    </location>
</feature>
<organism evidence="3 4">
    <name type="scientific">Rhizoctonia solani</name>
    <dbReference type="NCBI Taxonomy" id="456999"/>
    <lineage>
        <taxon>Eukaryota</taxon>
        <taxon>Fungi</taxon>
        <taxon>Dikarya</taxon>
        <taxon>Basidiomycota</taxon>
        <taxon>Agaricomycotina</taxon>
        <taxon>Agaricomycetes</taxon>
        <taxon>Cantharellales</taxon>
        <taxon>Ceratobasidiaceae</taxon>
        <taxon>Rhizoctonia</taxon>
    </lineage>
</organism>